<dbReference type="GO" id="GO:0016301">
    <property type="term" value="F:kinase activity"/>
    <property type="evidence" value="ECO:0007669"/>
    <property type="project" value="UniProtKB-KW"/>
</dbReference>
<keyword evidence="6 11" id="KW-0418">Kinase</keyword>
<dbReference type="SUPFAM" id="SSF55874">
    <property type="entry name" value="ATPase domain of HSP90 chaperone/DNA topoisomerase II/histidine kinase"/>
    <property type="match status" value="1"/>
</dbReference>
<evidence type="ECO:0000256" key="9">
    <source>
        <dbReference type="SAM" id="MobiDB-lite"/>
    </source>
</evidence>
<dbReference type="InterPro" id="IPR050482">
    <property type="entry name" value="Sensor_HK_TwoCompSys"/>
</dbReference>
<evidence type="ECO:0000256" key="7">
    <source>
        <dbReference type="ARBA" id="ARBA00022840"/>
    </source>
</evidence>
<name>A0ABP7GPI0_9ACTN</name>
<evidence type="ECO:0000256" key="4">
    <source>
        <dbReference type="ARBA" id="ARBA00022679"/>
    </source>
</evidence>
<dbReference type="Proteomes" id="UP001501009">
    <property type="component" value="Unassembled WGS sequence"/>
</dbReference>
<accession>A0ABP7GPI0</accession>
<protein>
    <recommendedName>
        <fullName evidence="2">histidine kinase</fullName>
        <ecNumber evidence="2">2.7.13.3</ecNumber>
    </recommendedName>
</protein>
<proteinExistence type="predicted"/>
<keyword evidence="5" id="KW-0547">Nucleotide-binding</keyword>
<dbReference type="InterPro" id="IPR011712">
    <property type="entry name" value="Sig_transdc_His_kin_sub3_dim/P"/>
</dbReference>
<comment type="caution">
    <text evidence="11">The sequence shown here is derived from an EMBL/GenBank/DDBJ whole genome shotgun (WGS) entry which is preliminary data.</text>
</comment>
<reference evidence="12" key="1">
    <citation type="journal article" date="2019" name="Int. J. Syst. Evol. Microbiol.">
        <title>The Global Catalogue of Microorganisms (GCM) 10K type strain sequencing project: providing services to taxonomists for standard genome sequencing and annotation.</title>
        <authorList>
            <consortium name="The Broad Institute Genomics Platform"/>
            <consortium name="The Broad Institute Genome Sequencing Center for Infectious Disease"/>
            <person name="Wu L."/>
            <person name="Ma J."/>
        </authorList>
    </citation>
    <scope>NUCLEOTIDE SEQUENCE [LARGE SCALE GENOMIC DNA]</scope>
    <source>
        <strain evidence="12">JCM 17138</strain>
    </source>
</reference>
<keyword evidence="4" id="KW-0808">Transferase</keyword>
<dbReference type="InterPro" id="IPR036890">
    <property type="entry name" value="HATPase_C_sf"/>
</dbReference>
<dbReference type="PANTHER" id="PTHR24421:SF10">
    <property type="entry name" value="NITRATE_NITRITE SENSOR PROTEIN NARQ"/>
    <property type="match status" value="1"/>
</dbReference>
<dbReference type="EC" id="2.7.13.3" evidence="2"/>
<gene>
    <name evidence="11" type="ORF">GCM10022403_001230</name>
</gene>
<evidence type="ECO:0000313" key="11">
    <source>
        <dbReference type="EMBL" id="GAA3769573.1"/>
    </source>
</evidence>
<dbReference type="RefSeq" id="WP_275769612.1">
    <property type="nucleotide sequence ID" value="NZ_BAABDE010000002.1"/>
</dbReference>
<dbReference type="Gene3D" id="1.20.5.1930">
    <property type="match status" value="1"/>
</dbReference>
<evidence type="ECO:0000256" key="3">
    <source>
        <dbReference type="ARBA" id="ARBA00022553"/>
    </source>
</evidence>
<dbReference type="Pfam" id="PF07730">
    <property type="entry name" value="HisKA_3"/>
    <property type="match status" value="1"/>
</dbReference>
<dbReference type="Gene3D" id="3.30.565.10">
    <property type="entry name" value="Histidine kinase-like ATPase, C-terminal domain"/>
    <property type="match status" value="1"/>
</dbReference>
<evidence type="ECO:0000256" key="8">
    <source>
        <dbReference type="ARBA" id="ARBA00023012"/>
    </source>
</evidence>
<sequence>MSIPWQRYSDEPARAVDTMTAASLFAAFLLGSEIRGPGTHRPDAGGPAVALAALFCGALFRQRTHPRTVVTVTVLGAAGAGSLGRLLTPLLPAPVIVALFRPAVATGRGTTRMFFLATLAPVVTTAFAADPSDHPWPLKTLGPGAWLLLPVARGDAVRMCGVHLDAVRARAGYAERSREEARHRVAEEHIRIAREVHDAVAHHPALANAQPGTAAHLARTHPEQVRRILTDLAGTTSSALSETKATVGVLRQQDDPDAPLAPSPRLGRLDQLADASKSTGLTVPMTTEGAPRPLTPGLDLAAYGVVQEAPTNVAEHTAAPAAHVHLYYGDDQLTLTVTDDGTSTAAAAPAPVPHGSLTPHLAP</sequence>
<organism evidence="11 12">
    <name type="scientific">Streptomyces coacervatus</name>
    <dbReference type="NCBI Taxonomy" id="647381"/>
    <lineage>
        <taxon>Bacteria</taxon>
        <taxon>Bacillati</taxon>
        <taxon>Actinomycetota</taxon>
        <taxon>Actinomycetes</taxon>
        <taxon>Kitasatosporales</taxon>
        <taxon>Streptomycetaceae</taxon>
        <taxon>Streptomyces</taxon>
    </lineage>
</organism>
<evidence type="ECO:0000259" key="10">
    <source>
        <dbReference type="Pfam" id="PF07730"/>
    </source>
</evidence>
<dbReference type="EMBL" id="BAABDE010000002">
    <property type="protein sequence ID" value="GAA3769573.1"/>
    <property type="molecule type" value="Genomic_DNA"/>
</dbReference>
<keyword evidence="7" id="KW-0067">ATP-binding</keyword>
<evidence type="ECO:0000256" key="5">
    <source>
        <dbReference type="ARBA" id="ARBA00022741"/>
    </source>
</evidence>
<evidence type="ECO:0000313" key="12">
    <source>
        <dbReference type="Proteomes" id="UP001501009"/>
    </source>
</evidence>
<keyword evidence="12" id="KW-1185">Reference proteome</keyword>
<comment type="catalytic activity">
    <reaction evidence="1">
        <text>ATP + protein L-histidine = ADP + protein N-phospho-L-histidine.</text>
        <dbReference type="EC" id="2.7.13.3"/>
    </reaction>
</comment>
<feature type="domain" description="Signal transduction histidine kinase subgroup 3 dimerisation and phosphoacceptor" evidence="10">
    <location>
        <begin position="190"/>
        <end position="254"/>
    </location>
</feature>
<evidence type="ECO:0000256" key="2">
    <source>
        <dbReference type="ARBA" id="ARBA00012438"/>
    </source>
</evidence>
<dbReference type="PANTHER" id="PTHR24421">
    <property type="entry name" value="NITRATE/NITRITE SENSOR PROTEIN NARX-RELATED"/>
    <property type="match status" value="1"/>
</dbReference>
<keyword evidence="8" id="KW-0902">Two-component regulatory system</keyword>
<evidence type="ECO:0000256" key="6">
    <source>
        <dbReference type="ARBA" id="ARBA00022777"/>
    </source>
</evidence>
<evidence type="ECO:0000256" key="1">
    <source>
        <dbReference type="ARBA" id="ARBA00000085"/>
    </source>
</evidence>
<keyword evidence="3" id="KW-0597">Phosphoprotein</keyword>
<feature type="region of interest" description="Disordered" evidence="9">
    <location>
        <begin position="343"/>
        <end position="363"/>
    </location>
</feature>